<reference evidence="2" key="2">
    <citation type="submission" date="2024-07" db="EMBL/GenBank/DDBJ databases">
        <title>Streptomyces haneummycinica sp. nov., a new antibiotic-producing actinobacterium isolated from marine sediment.</title>
        <authorList>
            <person name="Uemura M."/>
            <person name="Hamada M."/>
            <person name="Hirano S."/>
            <person name="Kobayashi K."/>
            <person name="Ohshiro T."/>
            <person name="Kobayashi T."/>
            <person name="Terahara T."/>
        </authorList>
    </citation>
    <scope>NUCLEOTIDE SEQUENCE</scope>
    <source>
        <strain evidence="2">KM77-8</strain>
    </source>
</reference>
<evidence type="ECO:0000256" key="1">
    <source>
        <dbReference type="SAM" id="MobiDB-lite"/>
    </source>
</evidence>
<name>A0AAT9HUM1_9ACTN</name>
<feature type="region of interest" description="Disordered" evidence="1">
    <location>
        <begin position="99"/>
        <end position="161"/>
    </location>
</feature>
<reference evidence="2" key="1">
    <citation type="submission" date="2024-06" db="EMBL/GenBank/DDBJ databases">
        <authorList>
            <consortium name="consrtm"/>
            <person name="Uemura M."/>
            <person name="Terahara T."/>
        </authorList>
    </citation>
    <scope>NUCLEOTIDE SEQUENCE</scope>
    <source>
        <strain evidence="2">KM77-8</strain>
    </source>
</reference>
<evidence type="ECO:0000313" key="2">
    <source>
        <dbReference type="EMBL" id="BFO21080.1"/>
    </source>
</evidence>
<feature type="compositionally biased region" description="Low complexity" evidence="1">
    <location>
        <begin position="148"/>
        <end position="161"/>
    </location>
</feature>
<dbReference type="AlphaFoldDB" id="A0AAT9HUM1"/>
<accession>A0AAT9HUM1</accession>
<dbReference type="EMBL" id="AP035768">
    <property type="protein sequence ID" value="BFO21080.1"/>
    <property type="molecule type" value="Genomic_DNA"/>
</dbReference>
<protein>
    <submittedName>
        <fullName evidence="2">Uncharacterized protein</fullName>
    </submittedName>
</protein>
<proteinExistence type="predicted"/>
<gene>
    <name evidence="2" type="ORF">SHKM778_74680</name>
</gene>
<sequence>MALGFQPLSWCTIFEKHWNSAESPIIFCAVAWAEEAPVVVAAWAGAAAIKVPQAVAARTTPARAFFGAETVRRKETADTGGLSVGSRVVALRRAGCRGVRRGHASAPRPGEGRRRLATAPRKQMEVRPAKVPLLPKVGGGPIRRPVEPRAVPRVPTVPGRM</sequence>
<organism evidence="2">
    <name type="scientific">Streptomyces haneummycinicus</name>
    <dbReference type="NCBI Taxonomy" id="3074435"/>
    <lineage>
        <taxon>Bacteria</taxon>
        <taxon>Bacillati</taxon>
        <taxon>Actinomycetota</taxon>
        <taxon>Actinomycetes</taxon>
        <taxon>Kitasatosporales</taxon>
        <taxon>Streptomycetaceae</taxon>
        <taxon>Streptomyces</taxon>
    </lineage>
</organism>